<feature type="non-terminal residue" evidence="1">
    <location>
        <position position="1"/>
    </location>
</feature>
<protein>
    <submittedName>
        <fullName evidence="1">Uncharacterized protein</fullName>
    </submittedName>
</protein>
<comment type="caution">
    <text evidence="1">The sequence shown here is derived from an EMBL/GenBank/DDBJ whole genome shotgun (WGS) entry which is preliminary data.</text>
</comment>
<name>A0AA36CVM8_9BILA</name>
<organism evidence="1 2">
    <name type="scientific">Mesorhabditis spiculigera</name>
    <dbReference type="NCBI Taxonomy" id="96644"/>
    <lineage>
        <taxon>Eukaryota</taxon>
        <taxon>Metazoa</taxon>
        <taxon>Ecdysozoa</taxon>
        <taxon>Nematoda</taxon>
        <taxon>Chromadorea</taxon>
        <taxon>Rhabditida</taxon>
        <taxon>Rhabditina</taxon>
        <taxon>Rhabditomorpha</taxon>
        <taxon>Rhabditoidea</taxon>
        <taxon>Rhabditidae</taxon>
        <taxon>Mesorhabditinae</taxon>
        <taxon>Mesorhabditis</taxon>
    </lineage>
</organism>
<keyword evidence="2" id="KW-1185">Reference proteome</keyword>
<evidence type="ECO:0000313" key="2">
    <source>
        <dbReference type="Proteomes" id="UP001177023"/>
    </source>
</evidence>
<gene>
    <name evidence="1" type="ORF">MSPICULIGERA_LOCUS14445</name>
</gene>
<reference evidence="1" key="1">
    <citation type="submission" date="2023-06" db="EMBL/GenBank/DDBJ databases">
        <authorList>
            <person name="Delattre M."/>
        </authorList>
    </citation>
    <scope>NUCLEOTIDE SEQUENCE</scope>
    <source>
        <strain evidence="1">AF72</strain>
    </source>
</reference>
<sequence>MKIQKTICGACGLSDHKTHKTVKLTIVELEGLRAEIGVEQKHLYEGLAGNITGLHDCTRDAVNALLAAKEAAYGVIEQQRTLIDGHKVREEMRAAAKNFEEYCEDYIPLVRSLNDRLHETKEKLDKLLLPKTQE</sequence>
<dbReference type="AlphaFoldDB" id="A0AA36CVM8"/>
<accession>A0AA36CVM8</accession>
<evidence type="ECO:0000313" key="1">
    <source>
        <dbReference type="EMBL" id="CAJ0576146.1"/>
    </source>
</evidence>
<dbReference type="Proteomes" id="UP001177023">
    <property type="component" value="Unassembled WGS sequence"/>
</dbReference>
<dbReference type="EMBL" id="CATQJA010002642">
    <property type="protein sequence ID" value="CAJ0576146.1"/>
    <property type="molecule type" value="Genomic_DNA"/>
</dbReference>
<proteinExistence type="predicted"/>